<dbReference type="EMBL" id="CADCTE010000113">
    <property type="protein sequence ID" value="CAA9247982.1"/>
    <property type="molecule type" value="Genomic_DNA"/>
</dbReference>
<gene>
    <name evidence="2" type="ORF">AVDCRST_MAG83-1981</name>
</gene>
<evidence type="ECO:0000313" key="2">
    <source>
        <dbReference type="EMBL" id="CAA9247982.1"/>
    </source>
</evidence>
<feature type="compositionally biased region" description="Basic and acidic residues" evidence="1">
    <location>
        <begin position="216"/>
        <end position="230"/>
    </location>
</feature>
<organism evidence="2">
    <name type="scientific">uncultured Arthrobacter sp</name>
    <dbReference type="NCBI Taxonomy" id="114050"/>
    <lineage>
        <taxon>Bacteria</taxon>
        <taxon>Bacillati</taxon>
        <taxon>Actinomycetota</taxon>
        <taxon>Actinomycetes</taxon>
        <taxon>Micrococcales</taxon>
        <taxon>Micrococcaceae</taxon>
        <taxon>Arthrobacter</taxon>
        <taxon>environmental samples</taxon>
    </lineage>
</organism>
<accession>A0A6J4IEL8</accession>
<sequence length="230" mass="24959">DRTPRRPRHGRLPRHWPRHRRRTRPHPPPPAGRARLPRPDGTGRRPSLRRDLRRGSSASSGGGAGLRGHRAARPARALGRRPAGGRHRGPLRRRVAGELRGQPLRRGRPDPAASAGPARIARPGHCHQFRLRLLLGGRIGCLQRHQVRPARLHRRPPRGGAPARGAGQFDPPGPGGHRHAGRTAPVRGQGVLARGLDPAGPGGQGRAARRRCLPGGDHRDAEHPSIRDGL</sequence>
<feature type="compositionally biased region" description="Basic residues" evidence="1">
    <location>
        <begin position="147"/>
        <end position="157"/>
    </location>
</feature>
<feature type="compositionally biased region" description="Basic and acidic residues" evidence="1">
    <location>
        <begin position="37"/>
        <end position="54"/>
    </location>
</feature>
<dbReference type="AlphaFoldDB" id="A0A6J4IEL8"/>
<feature type="region of interest" description="Disordered" evidence="1">
    <location>
        <begin position="147"/>
        <end position="230"/>
    </location>
</feature>
<feature type="compositionally biased region" description="Low complexity" evidence="1">
    <location>
        <begin position="158"/>
        <end position="167"/>
    </location>
</feature>
<feature type="compositionally biased region" description="Basic residues" evidence="1">
    <location>
        <begin position="83"/>
        <end position="94"/>
    </location>
</feature>
<proteinExistence type="predicted"/>
<feature type="region of interest" description="Disordered" evidence="1">
    <location>
        <begin position="1"/>
        <end position="121"/>
    </location>
</feature>
<protein>
    <submittedName>
        <fullName evidence="2">Short-chain dehydrogenase</fullName>
    </submittedName>
</protein>
<feature type="compositionally biased region" description="Basic residues" evidence="1">
    <location>
        <begin position="1"/>
        <end position="25"/>
    </location>
</feature>
<reference evidence="2" key="1">
    <citation type="submission" date="2020-02" db="EMBL/GenBank/DDBJ databases">
        <authorList>
            <person name="Meier V. D."/>
        </authorList>
    </citation>
    <scope>NUCLEOTIDE SEQUENCE</scope>
    <source>
        <strain evidence="2">AVDCRST_MAG83</strain>
    </source>
</reference>
<evidence type="ECO:0000256" key="1">
    <source>
        <dbReference type="SAM" id="MobiDB-lite"/>
    </source>
</evidence>
<feature type="non-terminal residue" evidence="2">
    <location>
        <position position="230"/>
    </location>
</feature>
<name>A0A6J4IEL8_9MICC</name>
<feature type="non-terminal residue" evidence="2">
    <location>
        <position position="1"/>
    </location>
</feature>